<feature type="transmembrane region" description="Helical" evidence="7">
    <location>
        <begin position="506"/>
        <end position="526"/>
    </location>
</feature>
<evidence type="ECO:0000313" key="10">
    <source>
        <dbReference type="EMBL" id="GER28113.1"/>
    </source>
</evidence>
<feature type="transmembrane region" description="Helical" evidence="7">
    <location>
        <begin position="178"/>
        <end position="202"/>
    </location>
</feature>
<keyword evidence="4 7" id="KW-0472">Membrane</keyword>
<accession>A0A5A7P5P9</accession>
<evidence type="ECO:0000256" key="2">
    <source>
        <dbReference type="ARBA" id="ARBA00022692"/>
    </source>
</evidence>
<feature type="transmembrane region" description="Helical" evidence="7">
    <location>
        <begin position="428"/>
        <end position="449"/>
    </location>
</feature>
<feature type="domain" description="Nodulin-like" evidence="8">
    <location>
        <begin position="120"/>
        <end position="294"/>
    </location>
</feature>
<evidence type="ECO:0000259" key="8">
    <source>
        <dbReference type="Pfam" id="PF06813"/>
    </source>
</evidence>
<evidence type="ECO:0000256" key="4">
    <source>
        <dbReference type="ARBA" id="ARBA00023136"/>
    </source>
</evidence>
<feature type="transmembrane region" description="Helical" evidence="7">
    <location>
        <begin position="331"/>
        <end position="350"/>
    </location>
</feature>
<evidence type="ECO:0000256" key="7">
    <source>
        <dbReference type="SAM" id="Phobius"/>
    </source>
</evidence>
<feature type="transmembrane region" description="Helical" evidence="7">
    <location>
        <begin position="214"/>
        <end position="235"/>
    </location>
</feature>
<feature type="compositionally biased region" description="Low complexity" evidence="6">
    <location>
        <begin position="63"/>
        <end position="91"/>
    </location>
</feature>
<name>A0A5A7P5P9_STRAF</name>
<evidence type="ECO:0000259" key="9">
    <source>
        <dbReference type="Pfam" id="PF23262"/>
    </source>
</evidence>
<dbReference type="InterPro" id="IPR036259">
    <property type="entry name" value="MFS_trans_sf"/>
</dbReference>
<evidence type="ECO:0000256" key="5">
    <source>
        <dbReference type="ARBA" id="ARBA00044504"/>
    </source>
</evidence>
<gene>
    <name evidence="10" type="ORF">STAS_03872</name>
</gene>
<comment type="similarity">
    <text evidence="5">Belongs to the major facilitator superfamily. Phosphate:H(+) symporter (TC 2.A.1.9) family.</text>
</comment>
<dbReference type="OrthoDB" id="410267at2759"/>
<dbReference type="Proteomes" id="UP000325081">
    <property type="component" value="Unassembled WGS sequence"/>
</dbReference>
<feature type="region of interest" description="Disordered" evidence="6">
    <location>
        <begin position="35"/>
        <end position="120"/>
    </location>
</feature>
<feature type="transmembrane region" description="Helical" evidence="7">
    <location>
        <begin position="362"/>
        <end position="381"/>
    </location>
</feature>
<dbReference type="PANTHER" id="PTHR21576:SF11">
    <property type="entry name" value="MAJOR FACILITATOR SUPERFAMILY PROTEIN"/>
    <property type="match status" value="1"/>
</dbReference>
<proteinExistence type="inferred from homology"/>
<evidence type="ECO:0000256" key="6">
    <source>
        <dbReference type="SAM" id="MobiDB-lite"/>
    </source>
</evidence>
<dbReference type="EMBL" id="BKCP01002225">
    <property type="protein sequence ID" value="GER28113.1"/>
    <property type="molecule type" value="Genomic_DNA"/>
</dbReference>
<feature type="transmembrane region" description="Helical" evidence="7">
    <location>
        <begin position="402"/>
        <end position="422"/>
    </location>
</feature>
<feature type="transmembrane region" description="Helical" evidence="7">
    <location>
        <begin position="141"/>
        <end position="166"/>
    </location>
</feature>
<feature type="transmembrane region" description="Helical" evidence="7">
    <location>
        <begin position="255"/>
        <end position="288"/>
    </location>
</feature>
<evidence type="ECO:0000256" key="3">
    <source>
        <dbReference type="ARBA" id="ARBA00022989"/>
    </source>
</evidence>
<feature type="compositionally biased region" description="Pro residues" evidence="6">
    <location>
        <begin position="106"/>
        <end position="118"/>
    </location>
</feature>
<dbReference type="GO" id="GO:0016020">
    <property type="term" value="C:membrane"/>
    <property type="evidence" value="ECO:0007669"/>
    <property type="project" value="UniProtKB-SubCell"/>
</dbReference>
<dbReference type="SUPFAM" id="SSF103473">
    <property type="entry name" value="MFS general substrate transporter"/>
    <property type="match status" value="1"/>
</dbReference>
<keyword evidence="2 7" id="KW-0812">Transmembrane</keyword>
<keyword evidence="11" id="KW-1185">Reference proteome</keyword>
<keyword evidence="3 7" id="KW-1133">Transmembrane helix</keyword>
<dbReference type="Pfam" id="PF06813">
    <property type="entry name" value="Nodulin-like"/>
    <property type="match status" value="1"/>
</dbReference>
<reference evidence="11" key="1">
    <citation type="journal article" date="2019" name="Curr. Biol.">
        <title>Genome Sequence of Striga asiatica Provides Insight into the Evolution of Plant Parasitism.</title>
        <authorList>
            <person name="Yoshida S."/>
            <person name="Kim S."/>
            <person name="Wafula E.K."/>
            <person name="Tanskanen J."/>
            <person name="Kim Y.M."/>
            <person name="Honaas L."/>
            <person name="Yang Z."/>
            <person name="Spallek T."/>
            <person name="Conn C.E."/>
            <person name="Ichihashi Y."/>
            <person name="Cheong K."/>
            <person name="Cui S."/>
            <person name="Der J.P."/>
            <person name="Gundlach H."/>
            <person name="Jiao Y."/>
            <person name="Hori C."/>
            <person name="Ishida J.K."/>
            <person name="Kasahara H."/>
            <person name="Kiba T."/>
            <person name="Kim M.S."/>
            <person name="Koo N."/>
            <person name="Laohavisit A."/>
            <person name="Lee Y.H."/>
            <person name="Lumba S."/>
            <person name="McCourt P."/>
            <person name="Mortimer J.C."/>
            <person name="Mutuku J.M."/>
            <person name="Nomura T."/>
            <person name="Sasaki-Sekimoto Y."/>
            <person name="Seto Y."/>
            <person name="Wang Y."/>
            <person name="Wakatake T."/>
            <person name="Sakakibara H."/>
            <person name="Demura T."/>
            <person name="Yamaguchi S."/>
            <person name="Yoneyama K."/>
            <person name="Manabe R.I."/>
            <person name="Nelson D.C."/>
            <person name="Schulman A.H."/>
            <person name="Timko M.P."/>
            <person name="dePamphilis C.W."/>
            <person name="Choi D."/>
            <person name="Shirasu K."/>
        </authorList>
    </citation>
    <scope>NUCLEOTIDE SEQUENCE [LARGE SCALE GENOMIC DNA]</scope>
    <source>
        <strain evidence="11">cv. UVA1</strain>
    </source>
</reference>
<feature type="transmembrane region" description="Helical" evidence="7">
    <location>
        <begin position="461"/>
        <end position="486"/>
    </location>
</feature>
<dbReference type="InterPro" id="IPR010658">
    <property type="entry name" value="Nodulin-like"/>
</dbReference>
<evidence type="ECO:0000256" key="1">
    <source>
        <dbReference type="ARBA" id="ARBA00004141"/>
    </source>
</evidence>
<comment type="caution">
    <text evidence="10">The sequence shown here is derived from an EMBL/GenBank/DDBJ whole genome shotgun (WGS) entry which is preliminary data.</text>
</comment>
<evidence type="ECO:0000313" key="11">
    <source>
        <dbReference type="Proteomes" id="UP000325081"/>
    </source>
</evidence>
<dbReference type="Pfam" id="PF23262">
    <property type="entry name" value="NFD4_C"/>
    <property type="match status" value="1"/>
</dbReference>
<sequence length="536" mass="57464">MFRKNEKGKIVQGGGDYLFKPASLCYGYVSLQNSRPGHRRRPLHNHNPRTLSAWRPPSGSNQSTAPTPTSRLTPPTSNTPSPSPNSNLTTSPSPPTPASSSAGSPASPPPASPSPSPPSSSLGLAGYLPQYLLLTNRIHTLAYPAVFALTVLAGNSVCWINTVSYVLAINNFPLDRKIAVGLSTSYVGLSTAIYTNAVNILAGRAGSPARRAEYFLLLNALVPLTVCVLVAPIVLARDPTLGKSRVLESGFRSLFVITVFTGLLGVTSSLFSSTVLLALVVVFFVFLLMPLSTPLVEWARETMQKKCLLRLYDEGEGEEIGPLMMLRRVEFWLYFFVYLFGATLGLVYLNNLGQVAESRGCSGTLSLVSLSSALRFFGRLLPSLFDYFSSSSSKKKRAASTVTAMGAMTAPMCGAFFLLVIICDDVALYASTAVIGLCTGAITSVAVTMTTELFGAANFGVNHIIVVLNIPIGSFGFGYLAALLYSRERAGGEDNCMGHKCYQGTFVIWGCLCLLATVLALILRSITKRAATLRRF</sequence>
<dbReference type="AlphaFoldDB" id="A0A5A7P5P9"/>
<dbReference type="InterPro" id="IPR056555">
    <property type="entry name" value="NFD4_C"/>
</dbReference>
<comment type="subcellular location">
    <subcellularLocation>
        <location evidence="1">Membrane</location>
        <topology evidence="1">Multi-pass membrane protein</topology>
    </subcellularLocation>
</comment>
<dbReference type="PANTHER" id="PTHR21576">
    <property type="entry name" value="UNCHARACTERIZED NODULIN-LIKE PROTEIN"/>
    <property type="match status" value="1"/>
</dbReference>
<protein>
    <submittedName>
        <fullName evidence="10">Major facilitator superfamily protein</fullName>
    </submittedName>
</protein>
<feature type="domain" description="NFD4 C-terminal" evidence="9">
    <location>
        <begin position="318"/>
        <end position="529"/>
    </location>
</feature>
<feature type="compositionally biased region" description="Basic residues" evidence="6">
    <location>
        <begin position="36"/>
        <end position="47"/>
    </location>
</feature>
<organism evidence="10 11">
    <name type="scientific">Striga asiatica</name>
    <name type="common">Asiatic witchweed</name>
    <name type="synonym">Buchnera asiatica</name>
    <dbReference type="NCBI Taxonomy" id="4170"/>
    <lineage>
        <taxon>Eukaryota</taxon>
        <taxon>Viridiplantae</taxon>
        <taxon>Streptophyta</taxon>
        <taxon>Embryophyta</taxon>
        <taxon>Tracheophyta</taxon>
        <taxon>Spermatophyta</taxon>
        <taxon>Magnoliopsida</taxon>
        <taxon>eudicotyledons</taxon>
        <taxon>Gunneridae</taxon>
        <taxon>Pentapetalae</taxon>
        <taxon>asterids</taxon>
        <taxon>lamiids</taxon>
        <taxon>Lamiales</taxon>
        <taxon>Orobanchaceae</taxon>
        <taxon>Buchnereae</taxon>
        <taxon>Striga</taxon>
    </lineage>
</organism>